<keyword evidence="6" id="KW-0067">ATP-binding</keyword>
<dbReference type="Gene3D" id="1.20.1560.10">
    <property type="entry name" value="ABC transporter type 1, transmembrane domain"/>
    <property type="match status" value="1"/>
</dbReference>
<dbReference type="GO" id="GO:0005886">
    <property type="term" value="C:plasma membrane"/>
    <property type="evidence" value="ECO:0007669"/>
    <property type="project" value="UniProtKB-SubCell"/>
</dbReference>
<dbReference type="InterPro" id="IPR036640">
    <property type="entry name" value="ABC1_TM_sf"/>
</dbReference>
<accession>A0A7U4DNQ2</accession>
<dbReference type="RefSeq" id="WP_015723787.1">
    <property type="nucleotide sequence ID" value="NC_014972.1"/>
</dbReference>
<feature type="domain" description="ABC transporter" evidence="10">
    <location>
        <begin position="360"/>
        <end position="592"/>
    </location>
</feature>
<organism evidence="12 13">
    <name type="scientific">Desulfobulbus propionicus (strain ATCC 33891 / DSM 2032 / VKM B-1956 / 1pr3)</name>
    <dbReference type="NCBI Taxonomy" id="577650"/>
    <lineage>
        <taxon>Bacteria</taxon>
        <taxon>Pseudomonadati</taxon>
        <taxon>Thermodesulfobacteriota</taxon>
        <taxon>Desulfobulbia</taxon>
        <taxon>Desulfobulbales</taxon>
        <taxon>Desulfobulbaceae</taxon>
        <taxon>Desulfobulbus</taxon>
    </lineage>
</organism>
<dbReference type="SUPFAM" id="SSF90123">
    <property type="entry name" value="ABC transporter transmembrane region"/>
    <property type="match status" value="1"/>
</dbReference>
<evidence type="ECO:0000256" key="1">
    <source>
        <dbReference type="ARBA" id="ARBA00004651"/>
    </source>
</evidence>
<dbReference type="Pfam" id="PF00664">
    <property type="entry name" value="ABC_membrane"/>
    <property type="match status" value="1"/>
</dbReference>
<dbReference type="PROSITE" id="PS50929">
    <property type="entry name" value="ABC_TM1F"/>
    <property type="match status" value="1"/>
</dbReference>
<evidence type="ECO:0000256" key="2">
    <source>
        <dbReference type="ARBA" id="ARBA00022448"/>
    </source>
</evidence>
<dbReference type="SUPFAM" id="SSF52540">
    <property type="entry name" value="P-loop containing nucleoside triphosphate hydrolases"/>
    <property type="match status" value="1"/>
</dbReference>
<keyword evidence="13" id="KW-1185">Reference proteome</keyword>
<reference evidence="12 13" key="1">
    <citation type="journal article" date="2011" name="Stand. Genomic Sci.">
        <title>Complete genome sequence of Desulfobulbus propionicus type strain (1pr3).</title>
        <authorList>
            <person name="Pagani I."/>
            <person name="Lapidus A."/>
            <person name="Nolan M."/>
            <person name="Lucas S."/>
            <person name="Hammon N."/>
            <person name="Deshpande S."/>
            <person name="Cheng J.F."/>
            <person name="Chertkov O."/>
            <person name="Davenport K."/>
            <person name="Tapia R."/>
            <person name="Han C."/>
            <person name="Goodwin L."/>
            <person name="Pitluck S."/>
            <person name="Liolios K."/>
            <person name="Mavromatis K."/>
            <person name="Ivanova N."/>
            <person name="Mikhailova N."/>
            <person name="Pati A."/>
            <person name="Chen A."/>
            <person name="Palaniappan K."/>
            <person name="Land M."/>
            <person name="Hauser L."/>
            <person name="Chang Y.J."/>
            <person name="Jeffries C.D."/>
            <person name="Detter J.C."/>
            <person name="Brambilla E."/>
            <person name="Kannan K.P."/>
            <person name="Djao O.D."/>
            <person name="Rohde M."/>
            <person name="Pukall R."/>
            <person name="Spring S."/>
            <person name="Goker M."/>
            <person name="Sikorski J."/>
            <person name="Woyke T."/>
            <person name="Bristow J."/>
            <person name="Eisen J.A."/>
            <person name="Markowitz V."/>
            <person name="Hugenholtz P."/>
            <person name="Kyrpides N.C."/>
            <person name="Klenk H.P."/>
        </authorList>
    </citation>
    <scope>NUCLEOTIDE SEQUENCE [LARGE SCALE GENOMIC DNA]</scope>
    <source>
        <strain evidence="13">ATCC 33891 / DSM 2032 / 1pr3</strain>
    </source>
</reference>
<dbReference type="GO" id="GO:0016887">
    <property type="term" value="F:ATP hydrolysis activity"/>
    <property type="evidence" value="ECO:0007669"/>
    <property type="project" value="InterPro"/>
</dbReference>
<evidence type="ECO:0000256" key="7">
    <source>
        <dbReference type="ARBA" id="ARBA00022989"/>
    </source>
</evidence>
<dbReference type="AlphaFoldDB" id="A0A7U4DNQ2"/>
<gene>
    <name evidence="12" type="ordered locus">Despr_1072</name>
</gene>
<sequence>MTVTPGGIETGSAVRGDREADIGMLLRLLRPIFRTHWLRLAGGFIALVTVDFLQLIIPRFVKAAVDGLSAGTADTARLIQLSVSVCLVALVVAVLRFTWRYLIIGFSRILEKKLRDRLFDHLLRMDQPFFERWTIGDLMAHASNDLATVQMACGMGLVAAVDALVMSAAALGFMMAISLKLTLIALLPMPVLIVCTRILSGRLHHRFNLVQEQFSLLTEFARATLVSVRLIKAYTLERFQEGRFQRLGQAYVRSNLKVATIQGLLFPIATLVGNVGMLLLLYYGGALVIEGAISIGSFVAFVSYLYMLIWPMMAVGWVANLAQRGITSMRRIHRLLTQQPVVSTRPTVALPPAVVTAYACRRLSFTYGEAIRPALRDLNLEIGPGLVGMTGRTGSGKSTLCKLLLRMYPVADGMLYFRGEDVNRLAQADIRACIAYVGQEPVVFADTIAANIAFGRPEASMAEIEAAARAAAIDEDIRTFADGYQAVIGERGVKLSGGQRQRLALSRALLCDRPMLIIDDALSAIDVETEQQVLQGILAGLAGKSVLLISHRINVLRHAERIVVLDEGRIVAEGRHEDLLATPFYRVMADKQRNDA</sequence>
<feature type="transmembrane region" description="Helical" evidence="9">
    <location>
        <begin position="181"/>
        <end position="199"/>
    </location>
</feature>
<dbReference type="SMART" id="SM00382">
    <property type="entry name" value="AAA"/>
    <property type="match status" value="1"/>
</dbReference>
<dbReference type="PROSITE" id="PS50893">
    <property type="entry name" value="ABC_TRANSPORTER_2"/>
    <property type="match status" value="1"/>
</dbReference>
<evidence type="ECO:0000256" key="8">
    <source>
        <dbReference type="ARBA" id="ARBA00023136"/>
    </source>
</evidence>
<feature type="transmembrane region" description="Helical" evidence="9">
    <location>
        <begin position="152"/>
        <end position="175"/>
    </location>
</feature>
<feature type="transmembrane region" description="Helical" evidence="9">
    <location>
        <begin position="37"/>
        <end position="57"/>
    </location>
</feature>
<keyword evidence="4 9" id="KW-0812">Transmembrane</keyword>
<evidence type="ECO:0000256" key="3">
    <source>
        <dbReference type="ARBA" id="ARBA00022475"/>
    </source>
</evidence>
<dbReference type="PANTHER" id="PTHR43394">
    <property type="entry name" value="ATP-DEPENDENT PERMEASE MDL1, MITOCHONDRIAL"/>
    <property type="match status" value="1"/>
</dbReference>
<dbReference type="FunFam" id="3.40.50.300:FF:000221">
    <property type="entry name" value="Multidrug ABC transporter ATP-binding protein"/>
    <property type="match status" value="1"/>
</dbReference>
<dbReference type="InterPro" id="IPR039421">
    <property type="entry name" value="Type_1_exporter"/>
</dbReference>
<feature type="domain" description="ABC transmembrane type-1" evidence="11">
    <location>
        <begin position="41"/>
        <end position="324"/>
    </location>
</feature>
<feature type="transmembrane region" description="Helical" evidence="9">
    <location>
        <begin position="295"/>
        <end position="322"/>
    </location>
</feature>
<dbReference type="GO" id="GO:0005524">
    <property type="term" value="F:ATP binding"/>
    <property type="evidence" value="ECO:0007669"/>
    <property type="project" value="UniProtKB-KW"/>
</dbReference>
<dbReference type="PANTHER" id="PTHR43394:SF1">
    <property type="entry name" value="ATP-BINDING CASSETTE SUB-FAMILY B MEMBER 10, MITOCHONDRIAL"/>
    <property type="match status" value="1"/>
</dbReference>
<evidence type="ECO:0000256" key="9">
    <source>
        <dbReference type="SAM" id="Phobius"/>
    </source>
</evidence>
<dbReference type="InterPro" id="IPR003593">
    <property type="entry name" value="AAA+_ATPase"/>
</dbReference>
<keyword evidence="2" id="KW-0813">Transport</keyword>
<dbReference type="InterPro" id="IPR017871">
    <property type="entry name" value="ABC_transporter-like_CS"/>
</dbReference>
<evidence type="ECO:0000259" key="10">
    <source>
        <dbReference type="PROSITE" id="PS50893"/>
    </source>
</evidence>
<evidence type="ECO:0000313" key="13">
    <source>
        <dbReference type="Proteomes" id="UP000006365"/>
    </source>
</evidence>
<keyword evidence="8 9" id="KW-0472">Membrane</keyword>
<evidence type="ECO:0000313" key="12">
    <source>
        <dbReference type="EMBL" id="ADW17244.1"/>
    </source>
</evidence>
<evidence type="ECO:0000256" key="6">
    <source>
        <dbReference type="ARBA" id="ARBA00022840"/>
    </source>
</evidence>
<protein>
    <submittedName>
        <fullName evidence="12">ABC transporter related protein</fullName>
    </submittedName>
</protein>
<feature type="transmembrane region" description="Helical" evidence="9">
    <location>
        <begin position="77"/>
        <end position="99"/>
    </location>
</feature>
<keyword evidence="3" id="KW-1003">Cell membrane</keyword>
<dbReference type="Proteomes" id="UP000006365">
    <property type="component" value="Chromosome"/>
</dbReference>
<dbReference type="InterPro" id="IPR027417">
    <property type="entry name" value="P-loop_NTPase"/>
</dbReference>
<proteinExistence type="predicted"/>
<dbReference type="Pfam" id="PF00005">
    <property type="entry name" value="ABC_tran"/>
    <property type="match status" value="1"/>
</dbReference>
<dbReference type="InterPro" id="IPR003439">
    <property type="entry name" value="ABC_transporter-like_ATP-bd"/>
</dbReference>
<evidence type="ECO:0000259" key="11">
    <source>
        <dbReference type="PROSITE" id="PS50929"/>
    </source>
</evidence>
<dbReference type="CDD" id="cd18541">
    <property type="entry name" value="ABC_6TM_TmrB_like"/>
    <property type="match status" value="1"/>
</dbReference>
<dbReference type="InterPro" id="IPR011527">
    <property type="entry name" value="ABC1_TM_dom"/>
</dbReference>
<evidence type="ECO:0000256" key="5">
    <source>
        <dbReference type="ARBA" id="ARBA00022741"/>
    </source>
</evidence>
<dbReference type="GO" id="GO:0015421">
    <property type="term" value="F:ABC-type oligopeptide transporter activity"/>
    <property type="evidence" value="ECO:0007669"/>
    <property type="project" value="TreeGrafter"/>
</dbReference>
<keyword evidence="7 9" id="KW-1133">Transmembrane helix</keyword>
<dbReference type="KEGG" id="dpr:Despr_1072"/>
<feature type="transmembrane region" description="Helical" evidence="9">
    <location>
        <begin position="263"/>
        <end position="283"/>
    </location>
</feature>
<keyword evidence="5" id="KW-0547">Nucleotide-binding</keyword>
<comment type="subcellular location">
    <subcellularLocation>
        <location evidence="1">Cell membrane</location>
        <topology evidence="1">Multi-pass membrane protein</topology>
    </subcellularLocation>
</comment>
<evidence type="ECO:0000256" key="4">
    <source>
        <dbReference type="ARBA" id="ARBA00022692"/>
    </source>
</evidence>
<dbReference type="EMBL" id="CP002364">
    <property type="protein sequence ID" value="ADW17244.1"/>
    <property type="molecule type" value="Genomic_DNA"/>
</dbReference>
<name>A0A7U4DNQ2_DESPD</name>
<dbReference type="PROSITE" id="PS00211">
    <property type="entry name" value="ABC_TRANSPORTER_1"/>
    <property type="match status" value="1"/>
</dbReference>
<dbReference type="Gene3D" id="3.40.50.300">
    <property type="entry name" value="P-loop containing nucleotide triphosphate hydrolases"/>
    <property type="match status" value="1"/>
</dbReference>